<evidence type="ECO:0000256" key="4">
    <source>
        <dbReference type="ARBA" id="ARBA00023136"/>
    </source>
</evidence>
<dbReference type="Proteomes" id="UP000006637">
    <property type="component" value="Chromosome"/>
</dbReference>
<name>Q1AV55_RUBXD</name>
<evidence type="ECO:0000256" key="3">
    <source>
        <dbReference type="ARBA" id="ARBA00022989"/>
    </source>
</evidence>
<dbReference type="RefSeq" id="WP_011564740.1">
    <property type="nucleotide sequence ID" value="NC_008148.1"/>
</dbReference>
<feature type="transmembrane region" description="Helical" evidence="5">
    <location>
        <begin position="243"/>
        <end position="262"/>
    </location>
</feature>
<dbReference type="InterPro" id="IPR011701">
    <property type="entry name" value="MFS"/>
</dbReference>
<dbReference type="Pfam" id="PF07690">
    <property type="entry name" value="MFS_1"/>
    <property type="match status" value="1"/>
</dbReference>
<dbReference type="PROSITE" id="PS50850">
    <property type="entry name" value="MFS"/>
    <property type="match status" value="1"/>
</dbReference>
<keyword evidence="2 5" id="KW-0812">Transmembrane</keyword>
<keyword evidence="3 5" id="KW-1133">Transmembrane helix</keyword>
<feature type="transmembrane region" description="Helical" evidence="5">
    <location>
        <begin position="362"/>
        <end position="380"/>
    </location>
</feature>
<dbReference type="AlphaFoldDB" id="Q1AV55"/>
<dbReference type="EMBL" id="CP000386">
    <property type="protein sequence ID" value="ABG04723.1"/>
    <property type="molecule type" value="Genomic_DNA"/>
</dbReference>
<dbReference type="HOGENOM" id="CLU_001265_10_13_11"/>
<evidence type="ECO:0000256" key="2">
    <source>
        <dbReference type="ARBA" id="ARBA00022692"/>
    </source>
</evidence>
<dbReference type="SUPFAM" id="SSF103473">
    <property type="entry name" value="MFS general substrate transporter"/>
    <property type="match status" value="1"/>
</dbReference>
<feature type="transmembrane region" description="Helical" evidence="5">
    <location>
        <begin position="142"/>
        <end position="163"/>
    </location>
</feature>
<dbReference type="GO" id="GO:0022857">
    <property type="term" value="F:transmembrane transporter activity"/>
    <property type="evidence" value="ECO:0007669"/>
    <property type="project" value="InterPro"/>
</dbReference>
<dbReference type="InterPro" id="IPR036259">
    <property type="entry name" value="MFS_trans_sf"/>
</dbReference>
<keyword evidence="4 5" id="KW-0472">Membrane</keyword>
<accession>Q1AV55</accession>
<feature type="transmembrane region" description="Helical" evidence="5">
    <location>
        <begin position="297"/>
        <end position="321"/>
    </location>
</feature>
<feature type="transmembrane region" description="Helical" evidence="5">
    <location>
        <begin position="212"/>
        <end position="237"/>
    </location>
</feature>
<feature type="transmembrane region" description="Helical" evidence="5">
    <location>
        <begin position="169"/>
        <end position="191"/>
    </location>
</feature>
<proteinExistence type="predicted"/>
<evidence type="ECO:0000259" key="6">
    <source>
        <dbReference type="PROSITE" id="PS50850"/>
    </source>
</evidence>
<dbReference type="InterPro" id="IPR020846">
    <property type="entry name" value="MFS_dom"/>
</dbReference>
<evidence type="ECO:0000313" key="8">
    <source>
        <dbReference type="Proteomes" id="UP000006637"/>
    </source>
</evidence>
<evidence type="ECO:0000256" key="1">
    <source>
        <dbReference type="ARBA" id="ARBA00004651"/>
    </source>
</evidence>
<dbReference type="GO" id="GO:0005886">
    <property type="term" value="C:plasma membrane"/>
    <property type="evidence" value="ECO:0007669"/>
    <property type="project" value="UniProtKB-SubCell"/>
</dbReference>
<feature type="domain" description="Major facilitator superfamily (MFS) profile" evidence="6">
    <location>
        <begin position="17"/>
        <end position="386"/>
    </location>
</feature>
<feature type="transmembrane region" description="Helical" evidence="5">
    <location>
        <begin position="104"/>
        <end position="130"/>
    </location>
</feature>
<protein>
    <submittedName>
        <fullName evidence="7">Major facilitator superfamily MFS_1</fullName>
    </submittedName>
</protein>
<dbReference type="PANTHER" id="PTHR23531:SF1">
    <property type="entry name" value="QUINOLENE RESISTANCE PROTEIN NORA"/>
    <property type="match status" value="1"/>
</dbReference>
<evidence type="ECO:0000313" key="7">
    <source>
        <dbReference type="EMBL" id="ABG04723.1"/>
    </source>
</evidence>
<evidence type="ECO:0000256" key="5">
    <source>
        <dbReference type="SAM" id="Phobius"/>
    </source>
</evidence>
<dbReference type="Gene3D" id="1.20.1250.20">
    <property type="entry name" value="MFS general substrate transporter like domains"/>
    <property type="match status" value="1"/>
</dbReference>
<reference evidence="7 8" key="1">
    <citation type="submission" date="2006-06" db="EMBL/GenBank/DDBJ databases">
        <title>Complete sequence of Rubrobacter xylanophilus DSM 9941.</title>
        <authorList>
            <consortium name="US DOE Joint Genome Institute"/>
            <person name="Copeland A."/>
            <person name="Lucas S."/>
            <person name="Lapidus A."/>
            <person name="Barry K."/>
            <person name="Detter J.C."/>
            <person name="Glavina del Rio T."/>
            <person name="Hammon N."/>
            <person name="Israni S."/>
            <person name="Dalin E."/>
            <person name="Tice H."/>
            <person name="Pitluck S."/>
            <person name="Munk A.C."/>
            <person name="Brettin T."/>
            <person name="Bruce D."/>
            <person name="Han C."/>
            <person name="Tapia R."/>
            <person name="Gilna P."/>
            <person name="Schmutz J."/>
            <person name="Larimer F."/>
            <person name="Land M."/>
            <person name="Hauser L."/>
            <person name="Kyrpides N."/>
            <person name="Lykidis A."/>
            <person name="da Costa M.S."/>
            <person name="Rainey F.A."/>
            <person name="Empadinhas N."/>
            <person name="Jolivet E."/>
            <person name="Battista J.R."/>
            <person name="Richardson P."/>
        </authorList>
    </citation>
    <scope>NUCLEOTIDE SEQUENCE [LARGE SCALE GENOMIC DNA]</scope>
    <source>
        <strain evidence="8">DSM 9941 / NBRC 16129 / PRD-1</strain>
    </source>
</reference>
<feature type="transmembrane region" description="Helical" evidence="5">
    <location>
        <begin position="274"/>
        <end position="291"/>
    </location>
</feature>
<organism evidence="7 8">
    <name type="scientific">Rubrobacter xylanophilus (strain DSM 9941 / JCM 11954 / NBRC 16129 / PRD-1)</name>
    <dbReference type="NCBI Taxonomy" id="266117"/>
    <lineage>
        <taxon>Bacteria</taxon>
        <taxon>Bacillati</taxon>
        <taxon>Actinomycetota</taxon>
        <taxon>Rubrobacteria</taxon>
        <taxon>Rubrobacterales</taxon>
        <taxon>Rubrobacteraceae</taxon>
        <taxon>Rubrobacter</taxon>
    </lineage>
</organism>
<feature type="transmembrane region" description="Helical" evidence="5">
    <location>
        <begin position="78"/>
        <end position="98"/>
    </location>
</feature>
<comment type="subcellular location">
    <subcellularLocation>
        <location evidence="1">Cell membrane</location>
        <topology evidence="1">Multi-pass membrane protein</topology>
    </subcellularLocation>
</comment>
<keyword evidence="8" id="KW-1185">Reference proteome</keyword>
<feature type="transmembrane region" description="Helical" evidence="5">
    <location>
        <begin position="20"/>
        <end position="43"/>
    </location>
</feature>
<dbReference type="PANTHER" id="PTHR23531">
    <property type="entry name" value="QUINOLENE RESISTANCE PROTEIN NORA"/>
    <property type="match status" value="1"/>
</dbReference>
<feature type="transmembrane region" description="Helical" evidence="5">
    <location>
        <begin position="333"/>
        <end position="356"/>
    </location>
</feature>
<feature type="transmembrane region" description="Helical" evidence="5">
    <location>
        <begin position="49"/>
        <end position="66"/>
    </location>
</feature>
<dbReference type="PhylomeDB" id="Q1AV55"/>
<gene>
    <name evidence="7" type="ordered locus">Rxyl_1764</name>
</gene>
<dbReference type="InterPro" id="IPR052714">
    <property type="entry name" value="MFS_Exporter"/>
</dbReference>
<sequence length="387" mass="39506">MSRTGERTFGGSLLTRPLLLLTFAAFASLFGFQLLLSVVPLYAERAGGGSAGAGLATAAFMLSTVLTQTQMPRILSRFGYRASLAGGLLLLGPPAVLYGPSQSLPAILALTLLRGVGFGVVTVIFAALVVELAPPGRHGEALGLLGIALTLPTIFCNSLGLWLAGKEGYWPVFLLGAAAPALGLVSLPGLPRVDPAKEQEPAGFLSGLRRGPLLRILLLFSAVTLASGVVVTFLPLARPGTGPFSAAGALLAVGLASTAGRWWAGRFGDRRDPALLLAPGLALCAAGVAALPGPGPLLLAGALAFGAGFGLLQNATLMVVMQRVRRGERGLGSTLWNAAFDAGTGLGALCFGLVFSSLGFSGSFYLCAALVASALCLVCLDRRKTHS</sequence>
<dbReference type="eggNOG" id="COG2814">
    <property type="taxonomic scope" value="Bacteria"/>
</dbReference>
<dbReference type="STRING" id="266117.Rxyl_1764"/>
<dbReference type="KEGG" id="rxy:Rxyl_1764"/>